<evidence type="ECO:0000313" key="3">
    <source>
        <dbReference type="Proteomes" id="UP001081071"/>
    </source>
</evidence>
<proteinExistence type="predicted"/>
<dbReference type="EMBL" id="JAPWIJ010000014">
    <property type="protein sequence ID" value="MCZ4521774.1"/>
    <property type="molecule type" value="Genomic_DNA"/>
</dbReference>
<feature type="transmembrane region" description="Helical" evidence="1">
    <location>
        <begin position="12"/>
        <end position="31"/>
    </location>
</feature>
<evidence type="ECO:0008006" key="4">
    <source>
        <dbReference type="Google" id="ProtNLM"/>
    </source>
</evidence>
<keyword evidence="1" id="KW-0472">Membrane</keyword>
<gene>
    <name evidence="2" type="ORF">O4220_24915</name>
</gene>
<evidence type="ECO:0000313" key="2">
    <source>
        <dbReference type="EMBL" id="MCZ4521774.1"/>
    </source>
</evidence>
<dbReference type="RefSeq" id="WP_269608235.1">
    <property type="nucleotide sequence ID" value="NZ_JAPWIJ010000014.1"/>
</dbReference>
<dbReference type="Proteomes" id="UP001081071">
    <property type="component" value="Unassembled WGS sequence"/>
</dbReference>
<reference evidence="2" key="1">
    <citation type="submission" date="2022-12" db="EMBL/GenBank/DDBJ databases">
        <authorList>
            <person name="Krivoruchko A.V."/>
            <person name="Elkin A."/>
        </authorList>
    </citation>
    <scope>NUCLEOTIDE SEQUENCE</scope>
    <source>
        <strain evidence="2">IEGM 1391</strain>
    </source>
</reference>
<keyword evidence="3" id="KW-1185">Reference proteome</keyword>
<accession>A0ABT4MLA0</accession>
<evidence type="ECO:0000256" key="1">
    <source>
        <dbReference type="SAM" id="Phobius"/>
    </source>
</evidence>
<name>A0ABT4MLA0_9NOCA</name>
<protein>
    <recommendedName>
        <fullName evidence="4">Secreted protein</fullName>
    </recommendedName>
</protein>
<sequence length="200" mass="20654">MTSPGNPRSVWSTVAVVVGTVAAGVVVAGLLHDPQPAAVSIPGCEEVLLPEDMQRINYAIAGPDSVPVGFDAAAKSAALIQALPAGTAVEPDAMFPPLTFDTFDTGATAYGRIALGGAVGDLDVMLSTSDQPAGPCIAGYVDERRTLNDGTVVDVRSSERGSRVRVYGTDGSRVDVSADRVLTVRQVTDIAMTPGLRRNC</sequence>
<keyword evidence="1" id="KW-0812">Transmembrane</keyword>
<organism evidence="2 3">
    <name type="scientific">Rhodococcus ruber</name>
    <dbReference type="NCBI Taxonomy" id="1830"/>
    <lineage>
        <taxon>Bacteria</taxon>
        <taxon>Bacillati</taxon>
        <taxon>Actinomycetota</taxon>
        <taxon>Actinomycetes</taxon>
        <taxon>Mycobacteriales</taxon>
        <taxon>Nocardiaceae</taxon>
        <taxon>Rhodococcus</taxon>
    </lineage>
</organism>
<comment type="caution">
    <text evidence="2">The sequence shown here is derived from an EMBL/GenBank/DDBJ whole genome shotgun (WGS) entry which is preliminary data.</text>
</comment>
<keyword evidence="1" id="KW-1133">Transmembrane helix</keyword>